<evidence type="ECO:0000313" key="1">
    <source>
        <dbReference type="EMBL" id="JAE00646.1"/>
    </source>
</evidence>
<proteinExistence type="predicted"/>
<reference evidence="1" key="1">
    <citation type="submission" date="2014-09" db="EMBL/GenBank/DDBJ databases">
        <authorList>
            <person name="Magalhaes I.L.F."/>
            <person name="Oliveira U."/>
            <person name="Santos F.R."/>
            <person name="Vidigal T.H.D.A."/>
            <person name="Brescovit A.D."/>
            <person name="Santos A.J."/>
        </authorList>
    </citation>
    <scope>NUCLEOTIDE SEQUENCE</scope>
    <source>
        <tissue evidence="1">Shoot tissue taken approximately 20 cm above the soil surface</tissue>
    </source>
</reference>
<name>A0A0A9ES21_ARUDO</name>
<sequence length="28" mass="3234">MAGKWFWLITRTSSRNSSEVHDGAQVLR</sequence>
<dbReference type="AlphaFoldDB" id="A0A0A9ES21"/>
<dbReference type="EMBL" id="GBRH01197250">
    <property type="protein sequence ID" value="JAE00646.1"/>
    <property type="molecule type" value="Transcribed_RNA"/>
</dbReference>
<accession>A0A0A9ES21</accession>
<reference evidence="1" key="2">
    <citation type="journal article" date="2015" name="Data Brief">
        <title>Shoot transcriptome of the giant reed, Arundo donax.</title>
        <authorList>
            <person name="Barrero R.A."/>
            <person name="Guerrero F.D."/>
            <person name="Moolhuijzen P."/>
            <person name="Goolsby J.A."/>
            <person name="Tidwell J."/>
            <person name="Bellgard S.E."/>
            <person name="Bellgard M.I."/>
        </authorList>
    </citation>
    <scope>NUCLEOTIDE SEQUENCE</scope>
    <source>
        <tissue evidence="1">Shoot tissue taken approximately 20 cm above the soil surface</tissue>
    </source>
</reference>
<protein>
    <submittedName>
        <fullName evidence="1">Uncharacterized protein</fullName>
    </submittedName>
</protein>
<organism evidence="1">
    <name type="scientific">Arundo donax</name>
    <name type="common">Giant reed</name>
    <name type="synonym">Donax arundinaceus</name>
    <dbReference type="NCBI Taxonomy" id="35708"/>
    <lineage>
        <taxon>Eukaryota</taxon>
        <taxon>Viridiplantae</taxon>
        <taxon>Streptophyta</taxon>
        <taxon>Embryophyta</taxon>
        <taxon>Tracheophyta</taxon>
        <taxon>Spermatophyta</taxon>
        <taxon>Magnoliopsida</taxon>
        <taxon>Liliopsida</taxon>
        <taxon>Poales</taxon>
        <taxon>Poaceae</taxon>
        <taxon>PACMAD clade</taxon>
        <taxon>Arundinoideae</taxon>
        <taxon>Arundineae</taxon>
        <taxon>Arundo</taxon>
    </lineage>
</organism>